<name>A0A5C5WC23_9BACT</name>
<protein>
    <recommendedName>
        <fullName evidence="3">Carboxypeptidase regulatory-like domain-containing protein</fullName>
    </recommendedName>
</protein>
<comment type="caution">
    <text evidence="1">The sequence shown here is derived from an EMBL/GenBank/DDBJ whole genome shotgun (WGS) entry which is preliminary data.</text>
</comment>
<sequence>MTLISRSGTSETRPVPIRAHQPINARRVLACRGLYHRVPGMALAATLLFAVGCSNNPFGADVTGSVTLDGNPVPPGVVLFVPAKPGVEPARGNIDEQGRYFLVTKKQRGVAPGDYTVAVRVFDRSGLVPGERAPLKQIPLIPTRYLDSTTAGLSYSVAAGDNQIDLTLTTNDSEG</sequence>
<dbReference type="AlphaFoldDB" id="A0A5C5WC23"/>
<gene>
    <name evidence="1" type="ORF">Pla111_13330</name>
</gene>
<dbReference type="EMBL" id="SJPH01000002">
    <property type="protein sequence ID" value="TWT47713.1"/>
    <property type="molecule type" value="Genomic_DNA"/>
</dbReference>
<evidence type="ECO:0000313" key="2">
    <source>
        <dbReference type="Proteomes" id="UP000318995"/>
    </source>
</evidence>
<reference evidence="1 2" key="1">
    <citation type="submission" date="2019-02" db="EMBL/GenBank/DDBJ databases">
        <title>Deep-cultivation of Planctomycetes and their phenomic and genomic characterization uncovers novel biology.</title>
        <authorList>
            <person name="Wiegand S."/>
            <person name="Jogler M."/>
            <person name="Boedeker C."/>
            <person name="Pinto D."/>
            <person name="Vollmers J."/>
            <person name="Rivas-Marin E."/>
            <person name="Kohn T."/>
            <person name="Peeters S.H."/>
            <person name="Heuer A."/>
            <person name="Rast P."/>
            <person name="Oberbeckmann S."/>
            <person name="Bunk B."/>
            <person name="Jeske O."/>
            <person name="Meyerdierks A."/>
            <person name="Storesund J.E."/>
            <person name="Kallscheuer N."/>
            <person name="Luecker S."/>
            <person name="Lage O.M."/>
            <person name="Pohl T."/>
            <person name="Merkel B.J."/>
            <person name="Hornburger P."/>
            <person name="Mueller R.-W."/>
            <person name="Bruemmer F."/>
            <person name="Labrenz M."/>
            <person name="Spormann A.M."/>
            <person name="Op Den Camp H."/>
            <person name="Overmann J."/>
            <person name="Amann R."/>
            <person name="Jetten M.S.M."/>
            <person name="Mascher T."/>
            <person name="Medema M.H."/>
            <person name="Devos D.P."/>
            <person name="Kaster A.-K."/>
            <person name="Ovreas L."/>
            <person name="Rohde M."/>
            <person name="Galperin M.Y."/>
            <person name="Jogler C."/>
        </authorList>
    </citation>
    <scope>NUCLEOTIDE SEQUENCE [LARGE SCALE GENOMIC DNA]</scope>
    <source>
        <strain evidence="1 2">Pla111</strain>
    </source>
</reference>
<dbReference type="Proteomes" id="UP000318995">
    <property type="component" value="Unassembled WGS sequence"/>
</dbReference>
<keyword evidence="2" id="KW-1185">Reference proteome</keyword>
<evidence type="ECO:0008006" key="3">
    <source>
        <dbReference type="Google" id="ProtNLM"/>
    </source>
</evidence>
<proteinExistence type="predicted"/>
<organism evidence="1 2">
    <name type="scientific">Botrimarina hoheduenensis</name>
    <dbReference type="NCBI Taxonomy" id="2528000"/>
    <lineage>
        <taxon>Bacteria</taxon>
        <taxon>Pseudomonadati</taxon>
        <taxon>Planctomycetota</taxon>
        <taxon>Planctomycetia</taxon>
        <taxon>Pirellulales</taxon>
        <taxon>Lacipirellulaceae</taxon>
        <taxon>Botrimarina</taxon>
    </lineage>
</organism>
<evidence type="ECO:0000313" key="1">
    <source>
        <dbReference type="EMBL" id="TWT47713.1"/>
    </source>
</evidence>
<accession>A0A5C5WC23</accession>